<dbReference type="InterPro" id="IPR014729">
    <property type="entry name" value="Rossmann-like_a/b/a_fold"/>
</dbReference>
<dbReference type="GO" id="GO:0005886">
    <property type="term" value="C:plasma membrane"/>
    <property type="evidence" value="ECO:0007669"/>
    <property type="project" value="TreeGrafter"/>
</dbReference>
<dbReference type="Pfam" id="PF02698">
    <property type="entry name" value="DUF218"/>
    <property type="match status" value="1"/>
</dbReference>
<dbReference type="Gene3D" id="3.40.50.620">
    <property type="entry name" value="HUPs"/>
    <property type="match status" value="1"/>
</dbReference>
<name>A0A3R5SNI4_MYTGA</name>
<dbReference type="InterPro" id="IPR051599">
    <property type="entry name" value="Cell_Envelope_Assoc"/>
</dbReference>
<dbReference type="AlphaFoldDB" id="A0A3R5SNI4"/>
<gene>
    <name evidence="2" type="ORF">AM593_06831</name>
</gene>
<sequence length="231" mass="26443">MHPHYALKNEKSKMPNEESINQAEVIWNYLKLNHTLEKSDLIIVFGNPDIRTIKYASKLWLDGFAKWLMITGNEGTLTKGKWQKPEAQIFKDIAVSQGVPEEKILLEEEATNTGENVTFSYQILEKLGLLDSVKTIILVQMPFMERRTYATFAKQWPGGMNQLDRVCVTSPAIDLMSYPNDDVGDLDKIMEMMVGCLQRVKHYPKLGFQIEQDIPDNVWNIGENLLSSGQY</sequence>
<dbReference type="PANTHER" id="PTHR30336:SF20">
    <property type="entry name" value="DUF218 DOMAIN-CONTAINING PROTEIN"/>
    <property type="match status" value="1"/>
</dbReference>
<feature type="domain" description="DUF218" evidence="1">
    <location>
        <begin position="40"/>
        <end position="159"/>
    </location>
</feature>
<dbReference type="SMR" id="A0A3R5SNI4"/>
<organism evidence="2 3">
    <name type="scientific">Mytilus galloprovincialis</name>
    <name type="common">Mediterranean mussel</name>
    <dbReference type="NCBI Taxonomy" id="29158"/>
    <lineage>
        <taxon>Eukaryota</taxon>
        <taxon>Metazoa</taxon>
        <taxon>Spiralia</taxon>
        <taxon>Lophotrochozoa</taxon>
        <taxon>Mollusca</taxon>
        <taxon>Bivalvia</taxon>
        <taxon>Autobranchia</taxon>
        <taxon>Pteriomorphia</taxon>
        <taxon>Mytilida</taxon>
        <taxon>Mytiloidea</taxon>
        <taxon>Mytilidae</taxon>
        <taxon>Mytilinae</taxon>
        <taxon>Mytilus</taxon>
    </lineage>
</organism>
<evidence type="ECO:0000259" key="1">
    <source>
        <dbReference type="Pfam" id="PF02698"/>
    </source>
</evidence>
<dbReference type="PANTHER" id="PTHR30336">
    <property type="entry name" value="INNER MEMBRANE PROTEIN, PROBABLE PERMEASE"/>
    <property type="match status" value="1"/>
</dbReference>
<dbReference type="EMBL" id="KV607448">
    <property type="protein sequence ID" value="OPL20460.1"/>
    <property type="molecule type" value="Genomic_DNA"/>
</dbReference>
<dbReference type="Proteomes" id="UP000266721">
    <property type="component" value="Unassembled WGS sequence"/>
</dbReference>
<feature type="non-terminal residue" evidence="2">
    <location>
        <position position="1"/>
    </location>
</feature>
<evidence type="ECO:0000313" key="3">
    <source>
        <dbReference type="Proteomes" id="UP000266721"/>
    </source>
</evidence>
<keyword evidence="3" id="KW-1185">Reference proteome</keyword>
<accession>A0A3R5SNI4</accession>
<proteinExistence type="predicted"/>
<dbReference type="InterPro" id="IPR003848">
    <property type="entry name" value="DUF218"/>
</dbReference>
<dbReference type="CDD" id="cd06259">
    <property type="entry name" value="YdcF-like"/>
    <property type="match status" value="1"/>
</dbReference>
<protein>
    <recommendedName>
        <fullName evidence="1">DUF218 domain-containing protein</fullName>
    </recommendedName>
</protein>
<evidence type="ECO:0000313" key="2">
    <source>
        <dbReference type="EMBL" id="OPL20460.1"/>
    </source>
</evidence>
<reference evidence="2 3" key="1">
    <citation type="journal article" date="2016" name="PLoS ONE">
        <title>A First Insight into the Genome of the Filter-Feeder Mussel Mytilus galloprovincialis.</title>
        <authorList>
            <person name="Murgarella M."/>
            <person name="Puiu D."/>
            <person name="Novoa B."/>
            <person name="Figueras A."/>
            <person name="Posada D."/>
            <person name="Canchaya C."/>
        </authorList>
    </citation>
    <scope>NUCLEOTIDE SEQUENCE [LARGE SCALE GENOMIC DNA]</scope>
    <source>
        <tissue evidence="2">Muscle</tissue>
    </source>
</reference>